<evidence type="ECO:0000313" key="13">
    <source>
        <dbReference type="Proteomes" id="UP000014064"/>
    </source>
</evidence>
<reference evidence="13" key="1">
    <citation type="journal article" date="2013" name="BMC Genomics">
        <title>Genome and transcriptome sequencing of the halophilic fungus Wallemia ichthyophaga: haloadaptations present and absent.</title>
        <authorList>
            <person name="Zajc J."/>
            <person name="Liu Y."/>
            <person name="Dai W."/>
            <person name="Yang Z."/>
            <person name="Hu J."/>
            <person name="Gostincar C."/>
            <person name="Gunde-Cimerman N."/>
        </authorList>
    </citation>
    <scope>NUCLEOTIDE SEQUENCE [LARGE SCALE GENOMIC DNA]</scope>
    <source>
        <strain evidence="13">EXF-994 / CBS 113033</strain>
    </source>
</reference>
<dbReference type="InterPro" id="IPR056995">
    <property type="entry name" value="PEX6_4th_dom"/>
</dbReference>
<dbReference type="SUPFAM" id="SSF52540">
    <property type="entry name" value="P-loop containing nucleoside triphosphate hydrolases"/>
    <property type="match status" value="2"/>
</dbReference>
<keyword evidence="3" id="KW-0962">Peroxisome biogenesis</keyword>
<keyword evidence="13" id="KW-1185">Reference proteome</keyword>
<keyword evidence="7" id="KW-0472">Membrane</keyword>
<gene>
    <name evidence="12" type="ORF">J056_000741</name>
</gene>
<dbReference type="STRING" id="1299270.R9AEE4"/>
<dbReference type="InterPro" id="IPR050168">
    <property type="entry name" value="AAA_ATPase_domain"/>
</dbReference>
<dbReference type="Gene3D" id="1.10.8.60">
    <property type="match status" value="2"/>
</dbReference>
<evidence type="ECO:0000256" key="4">
    <source>
        <dbReference type="ARBA" id="ARBA00022741"/>
    </source>
</evidence>
<dbReference type="OMA" id="LEMEHYA"/>
<name>R9AEE4_WALI9</name>
<dbReference type="GO" id="GO:0005524">
    <property type="term" value="F:ATP binding"/>
    <property type="evidence" value="ECO:0007669"/>
    <property type="project" value="UniProtKB-KW"/>
</dbReference>
<evidence type="ECO:0000256" key="7">
    <source>
        <dbReference type="ARBA" id="ARBA00023136"/>
    </source>
</evidence>
<dbReference type="PROSITE" id="PS00674">
    <property type="entry name" value="AAA"/>
    <property type="match status" value="1"/>
</dbReference>
<dbReference type="GO" id="GO:0016558">
    <property type="term" value="P:protein import into peroxisome matrix"/>
    <property type="evidence" value="ECO:0007669"/>
    <property type="project" value="TreeGrafter"/>
</dbReference>
<accession>R9AEE4</accession>
<comment type="catalytic activity">
    <reaction evidence="10">
        <text>ATP + H2O = ADP + phosphate + H(+)</text>
        <dbReference type="Rhea" id="RHEA:13065"/>
        <dbReference type="ChEBI" id="CHEBI:15377"/>
        <dbReference type="ChEBI" id="CHEBI:15378"/>
        <dbReference type="ChEBI" id="CHEBI:30616"/>
        <dbReference type="ChEBI" id="CHEBI:43474"/>
        <dbReference type="ChEBI" id="CHEBI:456216"/>
    </reaction>
    <physiologicalReaction direction="left-to-right" evidence="10">
        <dbReference type="Rhea" id="RHEA:13066"/>
    </physiologicalReaction>
</comment>
<evidence type="ECO:0000256" key="9">
    <source>
        <dbReference type="ARBA" id="ARBA00034920"/>
    </source>
</evidence>
<dbReference type="GO" id="GO:0005778">
    <property type="term" value="C:peroxisomal membrane"/>
    <property type="evidence" value="ECO:0007669"/>
    <property type="project" value="TreeGrafter"/>
</dbReference>
<proteinExistence type="inferred from homology"/>
<dbReference type="Pfam" id="PF11312">
    <property type="entry name" value="Methyltransf_34"/>
    <property type="match status" value="1"/>
</dbReference>
<keyword evidence="4" id="KW-0547">Nucleotide-binding</keyword>
<dbReference type="InterPro" id="IPR047533">
    <property type="entry name" value="RecA-like_PEX6_r2"/>
</dbReference>
<dbReference type="GO" id="GO:0005829">
    <property type="term" value="C:cytosol"/>
    <property type="evidence" value="ECO:0007669"/>
    <property type="project" value="TreeGrafter"/>
</dbReference>
<dbReference type="Gene3D" id="3.40.50.300">
    <property type="entry name" value="P-loop containing nucleotide triphosphate hydrolases"/>
    <property type="match status" value="2"/>
</dbReference>
<comment type="similarity">
    <text evidence="2">Belongs to the AAA ATPase family.</text>
</comment>
<evidence type="ECO:0000256" key="1">
    <source>
        <dbReference type="ARBA" id="ARBA00004370"/>
    </source>
</evidence>
<dbReference type="Pfam" id="PF00004">
    <property type="entry name" value="AAA"/>
    <property type="match status" value="2"/>
</dbReference>
<evidence type="ECO:0000256" key="5">
    <source>
        <dbReference type="ARBA" id="ARBA00022801"/>
    </source>
</evidence>
<evidence type="ECO:0000313" key="12">
    <source>
        <dbReference type="EMBL" id="EOR00543.1"/>
    </source>
</evidence>
<evidence type="ECO:0000256" key="10">
    <source>
        <dbReference type="ARBA" id="ARBA00048778"/>
    </source>
</evidence>
<dbReference type="GeneID" id="20373693"/>
<dbReference type="HOGENOM" id="CLU_000688_0_0_1"/>
<keyword evidence="5" id="KW-0378">Hydrolase</keyword>
<protein>
    <recommendedName>
        <fullName evidence="8">Peroxisomal ATPase PEX6</fullName>
    </recommendedName>
    <alternativeName>
        <fullName evidence="9">Peroxin-6</fullName>
    </alternativeName>
</protein>
<dbReference type="InterPro" id="IPR027417">
    <property type="entry name" value="P-loop_NTPase"/>
</dbReference>
<dbReference type="Pfam" id="PF23315">
    <property type="entry name" value="PEX6_4th"/>
    <property type="match status" value="1"/>
</dbReference>
<dbReference type="GO" id="GO:0016887">
    <property type="term" value="F:ATP hydrolysis activity"/>
    <property type="evidence" value="ECO:0007669"/>
    <property type="project" value="InterPro"/>
</dbReference>
<keyword evidence="6" id="KW-0067">ATP-binding</keyword>
<dbReference type="InterPro" id="IPR003959">
    <property type="entry name" value="ATPase_AAA_core"/>
</dbReference>
<evidence type="ECO:0000256" key="2">
    <source>
        <dbReference type="ARBA" id="ARBA00006914"/>
    </source>
</evidence>
<dbReference type="Proteomes" id="UP000014064">
    <property type="component" value="Unassembled WGS sequence"/>
</dbReference>
<evidence type="ECO:0000256" key="3">
    <source>
        <dbReference type="ARBA" id="ARBA00022593"/>
    </source>
</evidence>
<dbReference type="PANTHER" id="PTHR23077:SF9">
    <property type="entry name" value="PEROXISOMAL ATPASE PEX6"/>
    <property type="match status" value="1"/>
</dbReference>
<dbReference type="RefSeq" id="XP_009268644.1">
    <property type="nucleotide sequence ID" value="XM_009270369.1"/>
</dbReference>
<dbReference type="InterPro" id="IPR021463">
    <property type="entry name" value="Methyltransf_34"/>
</dbReference>
<dbReference type="eggNOG" id="KOG0736">
    <property type="taxonomic scope" value="Eukaryota"/>
</dbReference>
<evidence type="ECO:0000256" key="6">
    <source>
        <dbReference type="ARBA" id="ARBA00022840"/>
    </source>
</evidence>
<dbReference type="CDD" id="cd19527">
    <property type="entry name" value="RecA-like_PEX6_r2"/>
    <property type="match status" value="1"/>
</dbReference>
<comment type="subcellular location">
    <subcellularLocation>
        <location evidence="1">Membrane</location>
    </subcellularLocation>
</comment>
<dbReference type="InterPro" id="IPR003960">
    <property type="entry name" value="ATPase_AAA_CS"/>
</dbReference>
<evidence type="ECO:0000256" key="8">
    <source>
        <dbReference type="ARBA" id="ARBA00034811"/>
    </source>
</evidence>
<dbReference type="PANTHER" id="PTHR23077">
    <property type="entry name" value="AAA-FAMILY ATPASE"/>
    <property type="match status" value="1"/>
</dbReference>
<dbReference type="SMART" id="SM00382">
    <property type="entry name" value="AAA"/>
    <property type="match status" value="1"/>
</dbReference>
<dbReference type="AlphaFoldDB" id="R9AEE4"/>
<dbReference type="OrthoDB" id="5553750at2759"/>
<dbReference type="KEGG" id="wic:J056_000741"/>
<sequence>MISESPDREQALVDKFKKITSSTITSRYFSSILQCLKRDLYNKNYLEAFGNDEYLDAYLARYVPSRAIVYYRMMKEHSRLLGLRDGMRVNSIGGGAGSELSGMQHLVEEIGLSDVQLSLIDIGKWDKVVNRLQTEFKDGVDVEFLNKNVLSDSSISYEGVDMITILFTISELFIQSKKSTLQLLNKITEQSKPGTKLVVAESVGLSNIQVGGGGREYPLTMILDHTLQSKWNKHRSNVELELEEIYLHTAEALTQSDREDLVGRFIRRDALYRINHKAYRPIHTQPFKTGVVGKRTRIFSVLTSGTFPVVDVDDDDDDDEELNISHSFLHKSILSTPSAASQLHLDVSLSPTTSSHQITIKPSHLAALEVYNGDWVLAQTTLSSPRLVQLQLSEQPLHSYSAQLSPLLLFNLNSGSNSPDSKLILKSINQPIIPTASSVTISRVSSPISLNKQYQQRFYAALHHHFIVQPRLYKRGDLIEVDISDELVDKPRFEEDGENNEYNHPLKSSKKISKVWFKITNLTASPPNDNLGAWVLPDQTEMVMLGVNQSYIPASAHQSPFKSYQEIQSLFKSAVKSFKLGLDMQLTLLIVGQSSSEALKAASSALGLHYLHLNCYDIADDNQSQVIGSIQATIEKAASCLPLVVQFENIDALFSDSEDKKAGRVLSALKECLEYLRSISRSSSLPNIFTATTNDSTNLANECVSCFKHEVKIEAPKRSERLEYIASILSNMQLSNDVSVAEIADQTASLFADDISNLIARAQIIALERVMRMAKSLNCDIGDILSAGITLSAEDIHLALKQTKDNYASSIGAPSIPNVKWDDIGGLKDVKDEILDTVQLPLQKPELFAGGLKKRSGVLLFGPPGTGKTLLAKAVATECALNFFSVKGPELLNMYIGESEANVRRIFQKARDASPCVIFFDELDSVAPKRGNQGDSGGVMDRIVSQLLAELDGMSSTNAQVFVIGATNRPDLLDSALLRPGRFDRMIYLDVPSTHTAQANILAALTRKFKLEDRLDLLKDVTNRLPLNLTGADLYALCSDAMLKCMTRRVMKIENELKKINDMSEGDFVARYSSSHKRPITPQYYLEFMASSTDIDIVVSKADFSDAMADLSPSVSQAEMENYRKAQIKFTNVKKDNTKKDLGKGKARAD</sequence>
<dbReference type="EMBL" id="KE007234">
    <property type="protein sequence ID" value="EOR00543.1"/>
    <property type="molecule type" value="Genomic_DNA"/>
</dbReference>
<dbReference type="InterPro" id="IPR003593">
    <property type="entry name" value="AAA+_ATPase"/>
</dbReference>
<organism evidence="12 13">
    <name type="scientific">Wallemia ichthyophaga (strain EXF-994 / CBS 113033)</name>
    <dbReference type="NCBI Taxonomy" id="1299270"/>
    <lineage>
        <taxon>Eukaryota</taxon>
        <taxon>Fungi</taxon>
        <taxon>Dikarya</taxon>
        <taxon>Basidiomycota</taxon>
        <taxon>Wallemiomycotina</taxon>
        <taxon>Wallemiomycetes</taxon>
        <taxon>Wallemiales</taxon>
        <taxon>Wallemiaceae</taxon>
        <taxon>Wallemia</taxon>
    </lineage>
</organism>
<feature type="domain" description="AAA+ ATPase" evidence="11">
    <location>
        <begin position="854"/>
        <end position="993"/>
    </location>
</feature>
<evidence type="ECO:0000259" key="11">
    <source>
        <dbReference type="SMART" id="SM00382"/>
    </source>
</evidence>
<dbReference type="FunFam" id="3.40.50.300:FF:000109">
    <property type="entry name" value="Peroxisomal biogenesis factor 6"/>
    <property type="match status" value="1"/>
</dbReference>